<dbReference type="Gene3D" id="1.10.340.70">
    <property type="match status" value="1"/>
</dbReference>
<dbReference type="InterPro" id="IPR050951">
    <property type="entry name" value="Retrovirus_Pol_polyprotein"/>
</dbReference>
<dbReference type="CDD" id="cd00303">
    <property type="entry name" value="retropepsin_like"/>
    <property type="match status" value="1"/>
</dbReference>
<evidence type="ECO:0000256" key="3">
    <source>
        <dbReference type="ARBA" id="ARBA00022695"/>
    </source>
</evidence>
<dbReference type="FunFam" id="1.10.340.70:FF:000001">
    <property type="entry name" value="Retrovirus-related Pol polyprotein from transposon gypsy-like Protein"/>
    <property type="match status" value="1"/>
</dbReference>
<evidence type="ECO:0000313" key="15">
    <source>
        <dbReference type="Proteomes" id="UP000596742"/>
    </source>
</evidence>
<dbReference type="AlphaFoldDB" id="A0A8B6GS99"/>
<protein>
    <recommendedName>
        <fullName evidence="13">Reverse transcriptase domain-containing protein</fullName>
    </recommendedName>
</protein>
<evidence type="ECO:0000256" key="1">
    <source>
        <dbReference type="ARBA" id="ARBA00022670"/>
    </source>
</evidence>
<dbReference type="EMBL" id="UYJE01008890">
    <property type="protein sequence ID" value="VDI68292.1"/>
    <property type="molecule type" value="Genomic_DNA"/>
</dbReference>
<dbReference type="GO" id="GO:0006508">
    <property type="term" value="P:proteolysis"/>
    <property type="evidence" value="ECO:0007669"/>
    <property type="project" value="UniProtKB-KW"/>
</dbReference>
<dbReference type="FunFam" id="3.30.70.270:FF:000020">
    <property type="entry name" value="Transposon Tf2-6 polyprotein-like Protein"/>
    <property type="match status" value="1"/>
</dbReference>
<dbReference type="InterPro" id="IPR021109">
    <property type="entry name" value="Peptidase_aspartic_dom_sf"/>
</dbReference>
<evidence type="ECO:0000256" key="6">
    <source>
        <dbReference type="ARBA" id="ARBA00022801"/>
    </source>
</evidence>
<evidence type="ECO:0000313" key="14">
    <source>
        <dbReference type="EMBL" id="VDI68292.1"/>
    </source>
</evidence>
<keyword evidence="9" id="KW-0229">DNA integration</keyword>
<keyword evidence="5" id="KW-0255">Endonuclease</keyword>
<dbReference type="PROSITE" id="PS50878">
    <property type="entry name" value="RT_POL"/>
    <property type="match status" value="1"/>
</dbReference>
<dbReference type="FunFam" id="3.10.10.10:FF:000007">
    <property type="entry name" value="Retrovirus-related Pol polyprotein from transposon 17.6-like Protein"/>
    <property type="match status" value="1"/>
</dbReference>
<dbReference type="CDD" id="cd09274">
    <property type="entry name" value="RNase_HI_RT_Ty3"/>
    <property type="match status" value="1"/>
</dbReference>
<dbReference type="SUPFAM" id="SSF56672">
    <property type="entry name" value="DNA/RNA polymerases"/>
    <property type="match status" value="1"/>
</dbReference>
<dbReference type="InterPro" id="IPR000477">
    <property type="entry name" value="RT_dom"/>
</dbReference>
<keyword evidence="15" id="KW-1185">Reference proteome</keyword>
<feature type="domain" description="Reverse transcriptase" evidence="13">
    <location>
        <begin position="291"/>
        <end position="470"/>
    </location>
</feature>
<dbReference type="Pfam" id="PF00078">
    <property type="entry name" value="RVT_1"/>
    <property type="match status" value="1"/>
</dbReference>
<dbReference type="PANTHER" id="PTHR37984">
    <property type="entry name" value="PROTEIN CBG26694"/>
    <property type="match status" value="1"/>
</dbReference>
<evidence type="ECO:0000256" key="4">
    <source>
        <dbReference type="ARBA" id="ARBA00022722"/>
    </source>
</evidence>
<dbReference type="Proteomes" id="UP000596742">
    <property type="component" value="Unassembled WGS sequence"/>
</dbReference>
<name>A0A8B6GS99_MYTGA</name>
<sequence length="1141" mass="130338">MKGEKHVRTGHIGETDDNWDNGFYTNGLIFGFPVNFLIDSGSTASILSIDVYEKLPSNVWCSLVPNKSEIFDVNGNKVFAIGSIILELMLGQEIFSQNFMICNINQDGILGQDFLLKEVSKKYLGVNHLTEYGLIEGTTGTAKSTLTIPGIINTQDQVHFVNVVNYGDDEVKLYKKETIGTCESYTEHDLKPEQIRTLQKDCFTASEEIPEHLTDLLKRSSTYINEDQRQQLSRLLSQYQNVFSRTDDDIGRTDLVTHRINTGNAVPFRQRSRRMPLGKQEMEKSEVNRMLDKGIIEPSSSPWASNIVLVMKKNGSPRCCVDYRILNDVTKKDSYPIPRVDECLDSLAGGKFFGSMDLNSGFWQIGMAPEDKEKTAFLTSLGLYQFTVMPFGLANSPSTFERLMENVLRGLQWKELLLYMDDIISISSTFEEGLGRLERIFIRLQNAHLKLKPAKCIFFQKQVRFLGHIVSEEGISTDLEKTKAIDDWPVPKSAKQVRSFLGLCSYYRRFVKGFAAIARPMHKICEKNSRFAWNDECQKAFQQLKSALTSTPVLAYPLPNLPFILDTDASDKAVGAVLSQIQDGLERVIAYMSKSMNIHEQAYCVTRKELLAVIIALKTFHHYLYGQEVLLRTDNAAVSWMKNLKKPTGQTARWLEELGTYNLTVTHRAGRKHSNADALSRRPCKSCERQESGNHASDDETDEIQLEETDFVNQELHENEEPTPRIEIVRVCTRSQTGNQYSATPSGYCIDGWDPDSIRQCQLEDPDMSLIVTYLQEKKNKPDWDQVSKGTSFQKTIWRQWDRLTINNGMLYRKFYCSDKDDVDNFKLQLLVPKSHQKTVFKYFHDVPSAGHLGPDKMLSRIQQLFYWPAMKRSITRYCKECDQCAARKSLKRNKAPLGQYLVGEPMERVAIDILGPLPLTKRQNRYVLVLCDCFSKWTEAYAIPDQESLTIARTIVNEFISVIPRPDGPNESTSPETDKYVNELQDAMSKSHVLARKHLKQNSEYQKRHYDLKAVKRELQVGQAVWLYDASKKKGICHKLTSKWKGPYVVTRKIDDITYLVRRSKKQPGKVYHIDRLLPYQGRNPPTWFSSRKTGESHDGIPRVGSTLEEYVRETNGHCFSGHIIGCKGRMNLPARGMAD</sequence>
<gene>
    <name evidence="14" type="ORF">MGAL_10B049137</name>
</gene>
<keyword evidence="8" id="KW-0694">RNA-binding</keyword>
<dbReference type="GO" id="GO:0003723">
    <property type="term" value="F:RNA binding"/>
    <property type="evidence" value="ECO:0007669"/>
    <property type="project" value="UniProtKB-KW"/>
</dbReference>
<evidence type="ECO:0000256" key="5">
    <source>
        <dbReference type="ARBA" id="ARBA00022759"/>
    </source>
</evidence>
<dbReference type="Gene3D" id="3.30.420.10">
    <property type="entry name" value="Ribonuclease H-like superfamily/Ribonuclease H"/>
    <property type="match status" value="1"/>
</dbReference>
<dbReference type="Gene3D" id="3.30.70.270">
    <property type="match status" value="2"/>
</dbReference>
<evidence type="ECO:0000256" key="12">
    <source>
        <dbReference type="SAM" id="MobiDB-lite"/>
    </source>
</evidence>
<keyword evidence="2" id="KW-0808">Transferase</keyword>
<dbReference type="InterPro" id="IPR041577">
    <property type="entry name" value="RT_RNaseH_2"/>
</dbReference>
<dbReference type="Gene3D" id="2.40.70.10">
    <property type="entry name" value="Acid Proteases"/>
    <property type="match status" value="1"/>
</dbReference>
<evidence type="ECO:0000256" key="8">
    <source>
        <dbReference type="ARBA" id="ARBA00022884"/>
    </source>
</evidence>
<dbReference type="InterPro" id="IPR043502">
    <property type="entry name" value="DNA/RNA_pol_sf"/>
</dbReference>
<dbReference type="InterPro" id="IPR001969">
    <property type="entry name" value="Aspartic_peptidase_AS"/>
</dbReference>
<accession>A0A8B6GS99</accession>
<keyword evidence="10" id="KW-0695">RNA-directed DNA polymerase</keyword>
<comment type="caution">
    <text evidence="14">The sequence shown here is derived from an EMBL/GenBank/DDBJ whole genome shotgun (WGS) entry which is preliminary data.</text>
</comment>
<dbReference type="PROSITE" id="PS00141">
    <property type="entry name" value="ASP_PROTEASE"/>
    <property type="match status" value="1"/>
</dbReference>
<dbReference type="InterPro" id="IPR036397">
    <property type="entry name" value="RNaseH_sf"/>
</dbReference>
<reference evidence="14" key="1">
    <citation type="submission" date="2018-11" db="EMBL/GenBank/DDBJ databases">
        <authorList>
            <person name="Alioto T."/>
            <person name="Alioto T."/>
        </authorList>
    </citation>
    <scope>NUCLEOTIDE SEQUENCE</scope>
</reference>
<dbReference type="InterPro" id="IPR041588">
    <property type="entry name" value="Integrase_H2C2"/>
</dbReference>
<dbReference type="Pfam" id="PF17919">
    <property type="entry name" value="RT_RNaseH_2"/>
    <property type="match status" value="1"/>
</dbReference>
<evidence type="ECO:0000256" key="9">
    <source>
        <dbReference type="ARBA" id="ARBA00022908"/>
    </source>
</evidence>
<dbReference type="GO" id="GO:0015074">
    <property type="term" value="P:DNA integration"/>
    <property type="evidence" value="ECO:0007669"/>
    <property type="project" value="UniProtKB-KW"/>
</dbReference>
<feature type="region of interest" description="Disordered" evidence="12">
    <location>
        <begin position="672"/>
        <end position="703"/>
    </location>
</feature>
<keyword evidence="11" id="KW-0511">Multifunctional enzyme</keyword>
<evidence type="ECO:0000256" key="11">
    <source>
        <dbReference type="ARBA" id="ARBA00023268"/>
    </source>
</evidence>
<evidence type="ECO:0000256" key="2">
    <source>
        <dbReference type="ARBA" id="ARBA00022679"/>
    </source>
</evidence>
<dbReference type="InterPro" id="IPR012337">
    <property type="entry name" value="RNaseH-like_sf"/>
</dbReference>
<dbReference type="GO" id="GO:0004190">
    <property type="term" value="F:aspartic-type endopeptidase activity"/>
    <property type="evidence" value="ECO:0007669"/>
    <property type="project" value="InterPro"/>
</dbReference>
<proteinExistence type="predicted"/>
<evidence type="ECO:0000256" key="7">
    <source>
        <dbReference type="ARBA" id="ARBA00022842"/>
    </source>
</evidence>
<dbReference type="CDD" id="cd01647">
    <property type="entry name" value="RT_LTR"/>
    <property type="match status" value="1"/>
</dbReference>
<evidence type="ECO:0000259" key="13">
    <source>
        <dbReference type="PROSITE" id="PS50878"/>
    </source>
</evidence>
<dbReference type="GO" id="GO:0004519">
    <property type="term" value="F:endonuclease activity"/>
    <property type="evidence" value="ECO:0007669"/>
    <property type="project" value="UniProtKB-KW"/>
</dbReference>
<dbReference type="Gene3D" id="3.10.10.10">
    <property type="entry name" value="HIV Type 1 Reverse Transcriptase, subunit A, domain 1"/>
    <property type="match status" value="1"/>
</dbReference>
<dbReference type="SUPFAM" id="SSF50630">
    <property type="entry name" value="Acid proteases"/>
    <property type="match status" value="1"/>
</dbReference>
<dbReference type="InterPro" id="IPR043128">
    <property type="entry name" value="Rev_trsase/Diguanyl_cyclase"/>
</dbReference>
<evidence type="ECO:0000256" key="10">
    <source>
        <dbReference type="ARBA" id="ARBA00022918"/>
    </source>
</evidence>
<dbReference type="SUPFAM" id="SSF53098">
    <property type="entry name" value="Ribonuclease H-like"/>
    <property type="match status" value="1"/>
</dbReference>
<keyword evidence="3" id="KW-0548">Nucleotidyltransferase</keyword>
<keyword evidence="4" id="KW-0540">Nuclease</keyword>
<feature type="compositionally biased region" description="Basic and acidic residues" evidence="12">
    <location>
        <begin position="685"/>
        <end position="698"/>
    </location>
</feature>
<organism evidence="14 15">
    <name type="scientific">Mytilus galloprovincialis</name>
    <name type="common">Mediterranean mussel</name>
    <dbReference type="NCBI Taxonomy" id="29158"/>
    <lineage>
        <taxon>Eukaryota</taxon>
        <taxon>Metazoa</taxon>
        <taxon>Spiralia</taxon>
        <taxon>Lophotrochozoa</taxon>
        <taxon>Mollusca</taxon>
        <taxon>Bivalvia</taxon>
        <taxon>Autobranchia</taxon>
        <taxon>Pteriomorphia</taxon>
        <taxon>Mytilida</taxon>
        <taxon>Mytiloidea</taxon>
        <taxon>Mytilidae</taxon>
        <taxon>Mytilinae</taxon>
        <taxon>Mytilus</taxon>
    </lineage>
</organism>
<dbReference type="PANTHER" id="PTHR37984:SF5">
    <property type="entry name" value="PROTEIN NYNRIN-LIKE"/>
    <property type="match status" value="1"/>
</dbReference>
<keyword evidence="1" id="KW-0645">Protease</keyword>
<dbReference type="GO" id="GO:0003964">
    <property type="term" value="F:RNA-directed DNA polymerase activity"/>
    <property type="evidence" value="ECO:0007669"/>
    <property type="project" value="UniProtKB-KW"/>
</dbReference>
<keyword evidence="6" id="KW-0378">Hydrolase</keyword>
<dbReference type="InterPro" id="IPR054465">
    <property type="entry name" value="Integrase_p58-like_C"/>
</dbReference>
<dbReference type="Pfam" id="PF17921">
    <property type="entry name" value="Integrase_H2C2"/>
    <property type="match status" value="1"/>
</dbReference>
<keyword evidence="7" id="KW-0460">Magnesium</keyword>
<dbReference type="OrthoDB" id="6109646at2759"/>
<dbReference type="Pfam" id="PF22938">
    <property type="entry name" value="Integrase_p58_C"/>
    <property type="match status" value="1"/>
</dbReference>